<dbReference type="EMBL" id="GBXM01016979">
    <property type="protein sequence ID" value="JAH91598.1"/>
    <property type="molecule type" value="Transcribed_RNA"/>
</dbReference>
<protein>
    <submittedName>
        <fullName evidence="1">Uncharacterized protein</fullName>
    </submittedName>
</protein>
<organism evidence="1">
    <name type="scientific">Anguilla anguilla</name>
    <name type="common">European freshwater eel</name>
    <name type="synonym">Muraena anguilla</name>
    <dbReference type="NCBI Taxonomy" id="7936"/>
    <lineage>
        <taxon>Eukaryota</taxon>
        <taxon>Metazoa</taxon>
        <taxon>Chordata</taxon>
        <taxon>Craniata</taxon>
        <taxon>Vertebrata</taxon>
        <taxon>Euteleostomi</taxon>
        <taxon>Actinopterygii</taxon>
        <taxon>Neopterygii</taxon>
        <taxon>Teleostei</taxon>
        <taxon>Anguilliformes</taxon>
        <taxon>Anguillidae</taxon>
        <taxon>Anguilla</taxon>
    </lineage>
</organism>
<accession>A0A0E9WQ59</accession>
<reference evidence="1" key="1">
    <citation type="submission" date="2014-11" db="EMBL/GenBank/DDBJ databases">
        <authorList>
            <person name="Amaro Gonzalez C."/>
        </authorList>
    </citation>
    <scope>NUCLEOTIDE SEQUENCE</scope>
</reference>
<name>A0A0E9WQ59_ANGAN</name>
<evidence type="ECO:0000313" key="1">
    <source>
        <dbReference type="EMBL" id="JAH91598.1"/>
    </source>
</evidence>
<dbReference type="AlphaFoldDB" id="A0A0E9WQ59"/>
<sequence>MTQIYISTKSSHNPSLTHIEAGLSTIKSWMRYNLSKRTVTNRGHWH</sequence>
<proteinExistence type="predicted"/>
<reference evidence="1" key="2">
    <citation type="journal article" date="2015" name="Fish Shellfish Immunol.">
        <title>Early steps in the European eel (Anguilla anguilla)-Vibrio vulnificus interaction in the gills: Role of the RtxA13 toxin.</title>
        <authorList>
            <person name="Callol A."/>
            <person name="Pajuelo D."/>
            <person name="Ebbesson L."/>
            <person name="Teles M."/>
            <person name="MacKenzie S."/>
            <person name="Amaro C."/>
        </authorList>
    </citation>
    <scope>NUCLEOTIDE SEQUENCE</scope>
</reference>